<dbReference type="STRING" id="662367.SAMN05216167_105125"/>
<accession>A0A1I1SNP6</accession>
<dbReference type="RefSeq" id="WP_093827493.1">
    <property type="nucleotide sequence ID" value="NZ_FOLQ01000005.1"/>
</dbReference>
<organism evidence="1 2">
    <name type="scientific">Spirosoma endophyticum</name>
    <dbReference type="NCBI Taxonomy" id="662367"/>
    <lineage>
        <taxon>Bacteria</taxon>
        <taxon>Pseudomonadati</taxon>
        <taxon>Bacteroidota</taxon>
        <taxon>Cytophagia</taxon>
        <taxon>Cytophagales</taxon>
        <taxon>Cytophagaceae</taxon>
        <taxon>Spirosoma</taxon>
    </lineage>
</organism>
<gene>
    <name evidence="1" type="ORF">SAMN05216167_105125</name>
</gene>
<evidence type="ECO:0000313" key="1">
    <source>
        <dbReference type="EMBL" id="SFD46348.1"/>
    </source>
</evidence>
<sequence length="112" mass="13155">MATFWIYLIADSNTDKRVVYHVDVHDYNEDIPIEAERFFKEAKAKNIGNDIEDVTNTLRQWWELLPEQVRRRVKVSPNDESIQPVTSVEDFLNSTDFIGLQTVLFNPKLSIR</sequence>
<dbReference type="Proteomes" id="UP000198598">
    <property type="component" value="Unassembled WGS sequence"/>
</dbReference>
<keyword evidence="2" id="KW-1185">Reference proteome</keyword>
<evidence type="ECO:0000313" key="2">
    <source>
        <dbReference type="Proteomes" id="UP000198598"/>
    </source>
</evidence>
<protein>
    <submittedName>
        <fullName evidence="1">Uncharacterized protein</fullName>
    </submittedName>
</protein>
<dbReference type="AlphaFoldDB" id="A0A1I1SNP6"/>
<reference evidence="1 2" key="1">
    <citation type="submission" date="2016-10" db="EMBL/GenBank/DDBJ databases">
        <authorList>
            <person name="de Groot N.N."/>
        </authorList>
    </citation>
    <scope>NUCLEOTIDE SEQUENCE [LARGE SCALE GENOMIC DNA]</scope>
    <source>
        <strain evidence="1 2">DSM 26130</strain>
    </source>
</reference>
<dbReference type="EMBL" id="FOLQ01000005">
    <property type="protein sequence ID" value="SFD46348.1"/>
    <property type="molecule type" value="Genomic_DNA"/>
</dbReference>
<proteinExistence type="predicted"/>
<name>A0A1I1SNP6_9BACT</name>